<dbReference type="Proteomes" id="UP000800235">
    <property type="component" value="Unassembled WGS sequence"/>
</dbReference>
<dbReference type="AlphaFoldDB" id="A0A9P4NFV8"/>
<dbReference type="InterPro" id="IPR038883">
    <property type="entry name" value="AN11006-like"/>
</dbReference>
<dbReference type="PANTHER" id="PTHR42085">
    <property type="entry name" value="F-BOX DOMAIN-CONTAINING PROTEIN"/>
    <property type="match status" value="1"/>
</dbReference>
<accession>A0A9P4NFV8</accession>
<comment type="caution">
    <text evidence="1">The sequence shown here is derived from an EMBL/GenBank/DDBJ whole genome shotgun (WGS) entry which is preliminary data.</text>
</comment>
<evidence type="ECO:0000313" key="2">
    <source>
        <dbReference type="Proteomes" id="UP000800235"/>
    </source>
</evidence>
<evidence type="ECO:0000313" key="1">
    <source>
        <dbReference type="EMBL" id="KAF2419038.1"/>
    </source>
</evidence>
<gene>
    <name evidence="1" type="ORF">EJ08DRAFT_44226</name>
</gene>
<dbReference type="PANTHER" id="PTHR42085:SF8">
    <property type="entry name" value="F-BOX DOMAIN-CONTAINING PROTEIN"/>
    <property type="match status" value="1"/>
</dbReference>
<reference evidence="1" key="1">
    <citation type="journal article" date="2020" name="Stud. Mycol.">
        <title>101 Dothideomycetes genomes: a test case for predicting lifestyles and emergence of pathogens.</title>
        <authorList>
            <person name="Haridas S."/>
            <person name="Albert R."/>
            <person name="Binder M."/>
            <person name="Bloem J."/>
            <person name="Labutti K."/>
            <person name="Salamov A."/>
            <person name="Andreopoulos B."/>
            <person name="Baker S."/>
            <person name="Barry K."/>
            <person name="Bills G."/>
            <person name="Bluhm B."/>
            <person name="Cannon C."/>
            <person name="Castanera R."/>
            <person name="Culley D."/>
            <person name="Daum C."/>
            <person name="Ezra D."/>
            <person name="Gonzalez J."/>
            <person name="Henrissat B."/>
            <person name="Kuo A."/>
            <person name="Liang C."/>
            <person name="Lipzen A."/>
            <person name="Lutzoni F."/>
            <person name="Magnuson J."/>
            <person name="Mondo S."/>
            <person name="Nolan M."/>
            <person name="Ohm R."/>
            <person name="Pangilinan J."/>
            <person name="Park H.-J."/>
            <person name="Ramirez L."/>
            <person name="Alfaro M."/>
            <person name="Sun H."/>
            <person name="Tritt A."/>
            <person name="Yoshinaga Y."/>
            <person name="Zwiers L.-H."/>
            <person name="Turgeon B."/>
            <person name="Goodwin S."/>
            <person name="Spatafora J."/>
            <person name="Crous P."/>
            <person name="Grigoriev I."/>
        </authorList>
    </citation>
    <scope>NUCLEOTIDE SEQUENCE</scope>
    <source>
        <strain evidence="1">CBS 130266</strain>
    </source>
</reference>
<keyword evidence="2" id="KW-1185">Reference proteome</keyword>
<protein>
    <submittedName>
        <fullName evidence="1">Uncharacterized protein</fullName>
    </submittedName>
</protein>
<name>A0A9P4NFV8_9PEZI</name>
<sequence>MAATMTPTPLSDGQNIKASSKTGMKLHSVKHASNINSKLTAWISRPFRQPAYTRKLNEKDAESSPLLRLPRELRDQIYRWLLVHPGRAIKLERPEKKHRLPVIHRAVKAVRNAFQEKKDGEPIRLDTNILRVNKQIYAEAFQILMENRVSFSPPREWHAYHASDPDHPKTTCRGCQKKRINTCATLTEIKVLKRASQLEIKAQTWQLDMILNILAQRPYIHFLNIENSPYWHFYLHSSQAIGQPQTVEEVVDKFGRYKLDYIKMRNSSKGCFHMVVFEAKCRVMMSSEMRGREMGKHPRVFRLL</sequence>
<dbReference type="EMBL" id="MU007120">
    <property type="protein sequence ID" value="KAF2419038.1"/>
    <property type="molecule type" value="Genomic_DNA"/>
</dbReference>
<proteinExistence type="predicted"/>
<organism evidence="1 2">
    <name type="scientific">Tothia fuscella</name>
    <dbReference type="NCBI Taxonomy" id="1048955"/>
    <lineage>
        <taxon>Eukaryota</taxon>
        <taxon>Fungi</taxon>
        <taxon>Dikarya</taxon>
        <taxon>Ascomycota</taxon>
        <taxon>Pezizomycotina</taxon>
        <taxon>Dothideomycetes</taxon>
        <taxon>Pleosporomycetidae</taxon>
        <taxon>Venturiales</taxon>
        <taxon>Cylindrosympodiaceae</taxon>
        <taxon>Tothia</taxon>
    </lineage>
</organism>